<protein>
    <recommendedName>
        <fullName evidence="6">MYND-type domain-containing protein</fullName>
    </recommendedName>
</protein>
<sequence>MPTPDLTSPALFPAFSALPLTTPSPSPSPSQPEPTEAPREDKRQEWYLLAQIKEDMTLTKPTLILSDVQSNSFALVFDMPQDALNLSALGLKKGATVVIPRATKTLPPDGEGGKKQGFVRLGMDQVSSVRAIPAGLERTVQVARWLRERESETEKEGEERGGGGETGCESCGRQFGGQGEGLVKGMRCTGCGEVKYCSKECQVRGWNEGGHKGDCKIIKAIRSIWP</sequence>
<dbReference type="GO" id="GO:0008270">
    <property type="term" value="F:zinc ion binding"/>
    <property type="evidence" value="ECO:0007669"/>
    <property type="project" value="UniProtKB-KW"/>
</dbReference>
<feature type="domain" description="MYND-type" evidence="6">
    <location>
        <begin position="168"/>
        <end position="215"/>
    </location>
</feature>
<evidence type="ECO:0000256" key="1">
    <source>
        <dbReference type="ARBA" id="ARBA00022723"/>
    </source>
</evidence>
<evidence type="ECO:0000313" key="8">
    <source>
        <dbReference type="Proteomes" id="UP001302812"/>
    </source>
</evidence>
<organism evidence="7 8">
    <name type="scientific">Canariomyces notabilis</name>
    <dbReference type="NCBI Taxonomy" id="2074819"/>
    <lineage>
        <taxon>Eukaryota</taxon>
        <taxon>Fungi</taxon>
        <taxon>Dikarya</taxon>
        <taxon>Ascomycota</taxon>
        <taxon>Pezizomycotina</taxon>
        <taxon>Sordariomycetes</taxon>
        <taxon>Sordariomycetidae</taxon>
        <taxon>Sordariales</taxon>
        <taxon>Chaetomiaceae</taxon>
        <taxon>Canariomyces</taxon>
    </lineage>
</organism>
<evidence type="ECO:0000256" key="2">
    <source>
        <dbReference type="ARBA" id="ARBA00022771"/>
    </source>
</evidence>
<evidence type="ECO:0000256" key="5">
    <source>
        <dbReference type="SAM" id="MobiDB-lite"/>
    </source>
</evidence>
<dbReference type="AlphaFoldDB" id="A0AAN6YTS5"/>
<dbReference type="Gene3D" id="6.10.140.2220">
    <property type="match status" value="1"/>
</dbReference>
<feature type="region of interest" description="Disordered" evidence="5">
    <location>
        <begin position="1"/>
        <end position="42"/>
    </location>
</feature>
<dbReference type="RefSeq" id="XP_064671127.1">
    <property type="nucleotide sequence ID" value="XM_064814991.1"/>
</dbReference>
<proteinExistence type="predicted"/>
<evidence type="ECO:0000259" key="6">
    <source>
        <dbReference type="PROSITE" id="PS50865"/>
    </source>
</evidence>
<dbReference type="InterPro" id="IPR002893">
    <property type="entry name" value="Znf_MYND"/>
</dbReference>
<keyword evidence="1" id="KW-0479">Metal-binding</keyword>
<dbReference type="Proteomes" id="UP001302812">
    <property type="component" value="Unassembled WGS sequence"/>
</dbReference>
<evidence type="ECO:0000313" key="7">
    <source>
        <dbReference type="EMBL" id="KAK4113557.1"/>
    </source>
</evidence>
<dbReference type="EMBL" id="MU853339">
    <property type="protein sequence ID" value="KAK4113557.1"/>
    <property type="molecule type" value="Genomic_DNA"/>
</dbReference>
<accession>A0AAN6YTS5</accession>
<comment type="caution">
    <text evidence="7">The sequence shown here is derived from an EMBL/GenBank/DDBJ whole genome shotgun (WGS) entry which is preliminary data.</text>
</comment>
<dbReference type="PROSITE" id="PS50865">
    <property type="entry name" value="ZF_MYND_2"/>
    <property type="match status" value="1"/>
</dbReference>
<evidence type="ECO:0000256" key="3">
    <source>
        <dbReference type="ARBA" id="ARBA00022833"/>
    </source>
</evidence>
<feature type="compositionally biased region" description="Basic and acidic residues" evidence="5">
    <location>
        <begin position="148"/>
        <end position="162"/>
    </location>
</feature>
<dbReference type="SUPFAM" id="SSF144232">
    <property type="entry name" value="HIT/MYND zinc finger-like"/>
    <property type="match status" value="1"/>
</dbReference>
<reference evidence="7" key="2">
    <citation type="submission" date="2023-05" db="EMBL/GenBank/DDBJ databases">
        <authorList>
            <consortium name="Lawrence Berkeley National Laboratory"/>
            <person name="Steindorff A."/>
            <person name="Hensen N."/>
            <person name="Bonometti L."/>
            <person name="Westerberg I."/>
            <person name="Brannstrom I.O."/>
            <person name="Guillou S."/>
            <person name="Cros-Aarteil S."/>
            <person name="Calhoun S."/>
            <person name="Haridas S."/>
            <person name="Kuo A."/>
            <person name="Mondo S."/>
            <person name="Pangilinan J."/>
            <person name="Riley R."/>
            <person name="Labutti K."/>
            <person name="Andreopoulos B."/>
            <person name="Lipzen A."/>
            <person name="Chen C."/>
            <person name="Yanf M."/>
            <person name="Daum C."/>
            <person name="Ng V."/>
            <person name="Clum A."/>
            <person name="Ohm R."/>
            <person name="Martin F."/>
            <person name="Silar P."/>
            <person name="Natvig D."/>
            <person name="Lalanne C."/>
            <person name="Gautier V."/>
            <person name="Ament-Velasquez S.L."/>
            <person name="Kruys A."/>
            <person name="Hutchinson M.I."/>
            <person name="Powell A.J."/>
            <person name="Barry K."/>
            <person name="Miller A.N."/>
            <person name="Grigoriev I.V."/>
            <person name="Debuchy R."/>
            <person name="Gladieux P."/>
            <person name="Thoren M.H."/>
            <person name="Johannesson H."/>
        </authorList>
    </citation>
    <scope>NUCLEOTIDE SEQUENCE</scope>
    <source>
        <strain evidence="7">CBS 508.74</strain>
    </source>
</reference>
<name>A0AAN6YTS5_9PEZI</name>
<dbReference type="PROSITE" id="PS01360">
    <property type="entry name" value="ZF_MYND_1"/>
    <property type="match status" value="1"/>
</dbReference>
<keyword evidence="8" id="KW-1185">Reference proteome</keyword>
<keyword evidence="2 4" id="KW-0863">Zinc-finger</keyword>
<feature type="region of interest" description="Disordered" evidence="5">
    <location>
        <begin position="148"/>
        <end position="170"/>
    </location>
</feature>
<keyword evidence="3" id="KW-0862">Zinc</keyword>
<reference evidence="7" key="1">
    <citation type="journal article" date="2023" name="Mol. Phylogenet. Evol.">
        <title>Genome-scale phylogeny and comparative genomics of the fungal order Sordariales.</title>
        <authorList>
            <person name="Hensen N."/>
            <person name="Bonometti L."/>
            <person name="Westerberg I."/>
            <person name="Brannstrom I.O."/>
            <person name="Guillou S."/>
            <person name="Cros-Aarteil S."/>
            <person name="Calhoun S."/>
            <person name="Haridas S."/>
            <person name="Kuo A."/>
            <person name="Mondo S."/>
            <person name="Pangilinan J."/>
            <person name="Riley R."/>
            <person name="LaButti K."/>
            <person name="Andreopoulos B."/>
            <person name="Lipzen A."/>
            <person name="Chen C."/>
            <person name="Yan M."/>
            <person name="Daum C."/>
            <person name="Ng V."/>
            <person name="Clum A."/>
            <person name="Steindorff A."/>
            <person name="Ohm R.A."/>
            <person name="Martin F."/>
            <person name="Silar P."/>
            <person name="Natvig D.O."/>
            <person name="Lalanne C."/>
            <person name="Gautier V."/>
            <person name="Ament-Velasquez S.L."/>
            <person name="Kruys A."/>
            <person name="Hutchinson M.I."/>
            <person name="Powell A.J."/>
            <person name="Barry K."/>
            <person name="Miller A.N."/>
            <person name="Grigoriev I.V."/>
            <person name="Debuchy R."/>
            <person name="Gladieux P."/>
            <person name="Hiltunen Thoren M."/>
            <person name="Johannesson H."/>
        </authorList>
    </citation>
    <scope>NUCLEOTIDE SEQUENCE</scope>
    <source>
        <strain evidence="7">CBS 508.74</strain>
    </source>
</reference>
<dbReference type="GeneID" id="89939116"/>
<gene>
    <name evidence="7" type="ORF">N656DRAFT_778348</name>
</gene>
<dbReference type="Pfam" id="PF01753">
    <property type="entry name" value="zf-MYND"/>
    <property type="match status" value="1"/>
</dbReference>
<evidence type="ECO:0000256" key="4">
    <source>
        <dbReference type="PROSITE-ProRule" id="PRU00134"/>
    </source>
</evidence>
<feature type="compositionally biased region" description="Pro residues" evidence="5">
    <location>
        <begin position="22"/>
        <end position="32"/>
    </location>
</feature>